<dbReference type="Proteomes" id="UP001236663">
    <property type="component" value="Unassembled WGS sequence"/>
</dbReference>
<proteinExistence type="predicted"/>
<sequence length="460" mass="51766">MRGVVIFTLIFLLISFTGLIARQNACLVNEPAVERQVLDLGKEGILEGFKSQKRQFTVLHFDESGQKRWEISLPSHSANGQTELLASPNGEQVFVVEISPSLKGPGTAFIYHMHDGKLLRSLSFEDQQKLMGESLHAVFADEAYLYFLTADQDPDKFRLGKTPNLNFLLNRFRISDFRFDQVVVSLPEIPESRWNPQWTFAGQVGTEKYMVLKDADMESNTLHCQVVSFDSNGQLIKNFDLDYSPENQAIRPSLHLDENDRHFVLAKDYNYFNYSSFGPGPSRKAYRIGAFFGFSLDERSGAFYISGLSGEKSFGKNPFRFKAQKYNGFYVSKFDSSGQLLWETAHVADGKVLTESDFHRRYPPVNKHSALEFFADSSEINYSIRIGGNNFRFVLDQKGELMAMGKNGLMLTGQGAELTQVTPFNPSSEVATEGLFRTTATVTSRSVDKEGAAIKPILAF</sequence>
<dbReference type="EMBL" id="JAUFQS010000006">
    <property type="protein sequence ID" value="MDN3687735.1"/>
    <property type="molecule type" value="Genomic_DNA"/>
</dbReference>
<evidence type="ECO:0000313" key="1">
    <source>
        <dbReference type="EMBL" id="MDN3687735.1"/>
    </source>
</evidence>
<keyword evidence="2" id="KW-1185">Reference proteome</keyword>
<evidence type="ECO:0000313" key="2">
    <source>
        <dbReference type="Proteomes" id="UP001236663"/>
    </source>
</evidence>
<protein>
    <submittedName>
        <fullName evidence="1">Uncharacterized protein</fullName>
    </submittedName>
</protein>
<organism evidence="1 2">
    <name type="scientific">Cyclobacterium jeungdonense</name>
    <dbReference type="NCBI Taxonomy" id="708087"/>
    <lineage>
        <taxon>Bacteria</taxon>
        <taxon>Pseudomonadati</taxon>
        <taxon>Bacteroidota</taxon>
        <taxon>Cytophagia</taxon>
        <taxon>Cytophagales</taxon>
        <taxon>Cyclobacteriaceae</taxon>
        <taxon>Cyclobacterium</taxon>
    </lineage>
</organism>
<accession>A0ABT8C7N4</accession>
<gene>
    <name evidence="1" type="ORF">QWZ15_07840</name>
</gene>
<dbReference type="RefSeq" id="WP_163385000.1">
    <property type="nucleotide sequence ID" value="NZ_JAUFQS010000006.1"/>
</dbReference>
<name>A0ABT8C7N4_9BACT</name>
<comment type="caution">
    <text evidence="1">The sequence shown here is derived from an EMBL/GenBank/DDBJ whole genome shotgun (WGS) entry which is preliminary data.</text>
</comment>
<reference evidence="2" key="1">
    <citation type="journal article" date="2019" name="Int. J. Syst. Evol. Microbiol.">
        <title>The Global Catalogue of Microorganisms (GCM) 10K type strain sequencing project: providing services to taxonomists for standard genome sequencing and annotation.</title>
        <authorList>
            <consortium name="The Broad Institute Genomics Platform"/>
            <consortium name="The Broad Institute Genome Sequencing Center for Infectious Disease"/>
            <person name="Wu L."/>
            <person name="Ma J."/>
        </authorList>
    </citation>
    <scope>NUCLEOTIDE SEQUENCE [LARGE SCALE GENOMIC DNA]</scope>
    <source>
        <strain evidence="2">CECT 7706</strain>
    </source>
</reference>